<accession>A0A2N0PJ74</accession>
<dbReference type="Proteomes" id="UP000232722">
    <property type="component" value="Unassembled WGS sequence"/>
</dbReference>
<sequence length="112" mass="13093">MDKRTYEPYYRYKGQTSDDTRLLELRPKKRPTGVHMTPDKEPELIKKLRFDLTLLANEEINPIAIITLVLRGRGYLITPPLFIQHQCGAVSMAVWLSYVVISRVEFLFSSFF</sequence>
<reference evidence="1 2" key="2">
    <citation type="submission" date="2017-09" db="EMBL/GenBank/DDBJ databases">
        <title>Extensive intraspecific genome diversity in a model arbuscular mycorrhizal fungus.</title>
        <authorList>
            <person name="Chen E.C."/>
            <person name="Morin E."/>
            <person name="Beaudet D."/>
            <person name="Noel J."/>
            <person name="Ndikumana S."/>
            <person name="Charron P."/>
            <person name="St-Onge C."/>
            <person name="Giorgi J."/>
            <person name="Grigoriev I.V."/>
            <person name="Roux C."/>
            <person name="Martin F.M."/>
            <person name="Corradi N."/>
        </authorList>
    </citation>
    <scope>NUCLEOTIDE SEQUENCE [LARGE SCALE GENOMIC DNA]</scope>
    <source>
        <strain evidence="1 2">A5</strain>
    </source>
</reference>
<gene>
    <name evidence="1" type="ORF">RhiirA5_418983</name>
</gene>
<evidence type="ECO:0000313" key="1">
    <source>
        <dbReference type="EMBL" id="PKC06853.1"/>
    </source>
</evidence>
<comment type="caution">
    <text evidence="1">The sequence shown here is derived from an EMBL/GenBank/DDBJ whole genome shotgun (WGS) entry which is preliminary data.</text>
</comment>
<protein>
    <submittedName>
        <fullName evidence="1">Uncharacterized protein</fullName>
    </submittedName>
</protein>
<dbReference type="EMBL" id="LLXJ01000706">
    <property type="protein sequence ID" value="PKC06853.1"/>
    <property type="molecule type" value="Genomic_DNA"/>
</dbReference>
<reference evidence="1 2" key="1">
    <citation type="submission" date="2016-04" db="EMBL/GenBank/DDBJ databases">
        <title>Genome analyses suggest a sexual origin of heterokaryosis in a supposedly ancient asexual fungus.</title>
        <authorList>
            <person name="Ropars J."/>
            <person name="Sedzielewska K."/>
            <person name="Noel J."/>
            <person name="Charron P."/>
            <person name="Farinelli L."/>
            <person name="Marton T."/>
            <person name="Kruger M."/>
            <person name="Pelin A."/>
            <person name="Brachmann A."/>
            <person name="Corradi N."/>
        </authorList>
    </citation>
    <scope>NUCLEOTIDE SEQUENCE [LARGE SCALE GENOMIC DNA]</scope>
    <source>
        <strain evidence="1 2">A5</strain>
    </source>
</reference>
<organism evidence="1 2">
    <name type="scientific">Rhizophagus irregularis</name>
    <dbReference type="NCBI Taxonomy" id="588596"/>
    <lineage>
        <taxon>Eukaryota</taxon>
        <taxon>Fungi</taxon>
        <taxon>Fungi incertae sedis</taxon>
        <taxon>Mucoromycota</taxon>
        <taxon>Glomeromycotina</taxon>
        <taxon>Glomeromycetes</taxon>
        <taxon>Glomerales</taxon>
        <taxon>Glomeraceae</taxon>
        <taxon>Rhizophagus</taxon>
    </lineage>
</organism>
<dbReference type="AlphaFoldDB" id="A0A2N0PJ74"/>
<proteinExistence type="predicted"/>
<name>A0A2N0PJ74_9GLOM</name>
<evidence type="ECO:0000313" key="2">
    <source>
        <dbReference type="Proteomes" id="UP000232722"/>
    </source>
</evidence>